<protein>
    <submittedName>
        <fullName evidence="1">Uncharacterized protein</fullName>
    </submittedName>
</protein>
<proteinExistence type="predicted"/>
<accession>A0A699R0N4</accession>
<comment type="caution">
    <text evidence="1">The sequence shown here is derived from an EMBL/GenBank/DDBJ whole genome shotgun (WGS) entry which is preliminary data.</text>
</comment>
<gene>
    <name evidence="1" type="ORF">Tci_849352</name>
</gene>
<dbReference type="AlphaFoldDB" id="A0A699R0N4"/>
<evidence type="ECO:0000313" key="1">
    <source>
        <dbReference type="EMBL" id="GFC77382.1"/>
    </source>
</evidence>
<feature type="non-terminal residue" evidence="1">
    <location>
        <position position="72"/>
    </location>
</feature>
<name>A0A699R0N4_TANCI</name>
<reference evidence="1" key="1">
    <citation type="journal article" date="2019" name="Sci. Rep.">
        <title>Draft genome of Tanacetum cinerariifolium, the natural source of mosquito coil.</title>
        <authorList>
            <person name="Yamashiro T."/>
            <person name="Shiraishi A."/>
            <person name="Satake H."/>
            <person name="Nakayama K."/>
        </authorList>
    </citation>
    <scope>NUCLEOTIDE SEQUENCE</scope>
</reference>
<dbReference type="EMBL" id="BKCJ011060822">
    <property type="protein sequence ID" value="GFC77382.1"/>
    <property type="molecule type" value="Genomic_DNA"/>
</dbReference>
<sequence>MFGWCCRGEPQRRECLFGLPRQQPPKGCLVGVAIANKGCLVSAAEEGSQLEGCLVSAAEEGSKLEGCLVGLP</sequence>
<organism evidence="1">
    <name type="scientific">Tanacetum cinerariifolium</name>
    <name type="common">Dalmatian daisy</name>
    <name type="synonym">Chrysanthemum cinerariifolium</name>
    <dbReference type="NCBI Taxonomy" id="118510"/>
    <lineage>
        <taxon>Eukaryota</taxon>
        <taxon>Viridiplantae</taxon>
        <taxon>Streptophyta</taxon>
        <taxon>Embryophyta</taxon>
        <taxon>Tracheophyta</taxon>
        <taxon>Spermatophyta</taxon>
        <taxon>Magnoliopsida</taxon>
        <taxon>eudicotyledons</taxon>
        <taxon>Gunneridae</taxon>
        <taxon>Pentapetalae</taxon>
        <taxon>asterids</taxon>
        <taxon>campanulids</taxon>
        <taxon>Asterales</taxon>
        <taxon>Asteraceae</taxon>
        <taxon>Asteroideae</taxon>
        <taxon>Anthemideae</taxon>
        <taxon>Anthemidinae</taxon>
        <taxon>Tanacetum</taxon>
    </lineage>
</organism>